<feature type="compositionally biased region" description="Polar residues" evidence="1">
    <location>
        <begin position="41"/>
        <end position="55"/>
    </location>
</feature>
<dbReference type="Proteomes" id="UP000077349">
    <property type="component" value="Unassembled WGS sequence"/>
</dbReference>
<name>A0A177GCI1_9PROT</name>
<comment type="caution">
    <text evidence="2">The sequence shown here is derived from an EMBL/GenBank/DDBJ whole genome shotgun (WGS) entry which is preliminary data.</text>
</comment>
<accession>A0A177GCI1</accession>
<dbReference type="AlphaFoldDB" id="A0A177GCI1"/>
<dbReference type="PATRIC" id="fig|178901.16.peg.1294"/>
<dbReference type="EMBL" id="LVHD01000012">
    <property type="protein sequence ID" value="OAG77471.1"/>
    <property type="molecule type" value="Genomic_DNA"/>
</dbReference>
<protein>
    <submittedName>
        <fullName evidence="2">TonB-dependent receptor</fullName>
    </submittedName>
</protein>
<sequence length="84" mass="8584">MSRQKICTVAGPSNALLRSIRRKRHLMAATVLGAFVLGESASAQTVSSPSTTGRSNGAVAPANAGKGKAVPARKQGRQTQGGRP</sequence>
<keyword evidence="2" id="KW-0675">Receptor</keyword>
<proteinExistence type="predicted"/>
<evidence type="ECO:0000256" key="1">
    <source>
        <dbReference type="SAM" id="MobiDB-lite"/>
    </source>
</evidence>
<reference evidence="2 3" key="1">
    <citation type="submission" date="2016-03" db="EMBL/GenBank/DDBJ databases">
        <title>Draft genome sequence of Acetobacter malorum CECT 7742, a strain isolated from strawberry vinegar.</title>
        <authorList>
            <person name="Sainz F."/>
            <person name="Mas A."/>
            <person name="Torija M.J."/>
        </authorList>
    </citation>
    <scope>NUCLEOTIDE SEQUENCE [LARGE SCALE GENOMIC DNA]</scope>
    <source>
        <strain evidence="2 3">CECT 7742</strain>
    </source>
</reference>
<gene>
    <name evidence="2" type="ORF">Amal_01229</name>
</gene>
<feature type="region of interest" description="Disordered" evidence="1">
    <location>
        <begin position="41"/>
        <end position="84"/>
    </location>
</feature>
<evidence type="ECO:0000313" key="2">
    <source>
        <dbReference type="EMBL" id="OAG77471.1"/>
    </source>
</evidence>
<evidence type="ECO:0000313" key="3">
    <source>
        <dbReference type="Proteomes" id="UP000077349"/>
    </source>
</evidence>
<organism evidence="2 3">
    <name type="scientific">Acetobacter malorum</name>
    <dbReference type="NCBI Taxonomy" id="178901"/>
    <lineage>
        <taxon>Bacteria</taxon>
        <taxon>Pseudomonadati</taxon>
        <taxon>Pseudomonadota</taxon>
        <taxon>Alphaproteobacteria</taxon>
        <taxon>Acetobacterales</taxon>
        <taxon>Acetobacteraceae</taxon>
        <taxon>Acetobacter</taxon>
    </lineage>
</organism>